<dbReference type="PANTHER" id="PTHR46819:SF1">
    <property type="entry name" value="EF-HAND CALCIUM-BINDING DOMAIN-CONTAINING PROTEIN 7"/>
    <property type="match status" value="1"/>
</dbReference>
<evidence type="ECO:0000313" key="4">
    <source>
        <dbReference type="Proteomes" id="UP000660704"/>
    </source>
</evidence>
<dbReference type="GO" id="GO:1903569">
    <property type="term" value="P:positive regulation of protein localization to ciliary membrane"/>
    <property type="evidence" value="ECO:0007669"/>
    <property type="project" value="TreeGrafter"/>
</dbReference>
<feature type="non-terminal residue" evidence="3">
    <location>
        <position position="1"/>
    </location>
</feature>
<dbReference type="GO" id="GO:0060170">
    <property type="term" value="C:ciliary membrane"/>
    <property type="evidence" value="ECO:0007669"/>
    <property type="project" value="TreeGrafter"/>
</dbReference>
<keyword evidence="1" id="KW-0479">Metal-binding</keyword>
<dbReference type="AlphaFoldDB" id="A0A851JAV4"/>
<evidence type="ECO:0000256" key="1">
    <source>
        <dbReference type="ARBA" id="ARBA00022723"/>
    </source>
</evidence>
<comment type="caution">
    <text evidence="3">The sequence shown here is derived from an EMBL/GenBank/DDBJ whole genome shotgun (WGS) entry which is preliminary data.</text>
</comment>
<dbReference type="PANTHER" id="PTHR46819">
    <property type="entry name" value="EF-HAND CALCIUM-BINDING DOMAIN-CONTAINING PROTEIN 7"/>
    <property type="match status" value="1"/>
</dbReference>
<dbReference type="GO" id="GO:0098797">
    <property type="term" value="C:plasma membrane protein complex"/>
    <property type="evidence" value="ECO:0007669"/>
    <property type="project" value="TreeGrafter"/>
</dbReference>
<protein>
    <submittedName>
        <fullName evidence="3">EFCB7 protein</fullName>
    </submittedName>
</protein>
<organism evidence="3 4">
    <name type="scientific">Donacobius atricapilla</name>
    <dbReference type="NCBI Taxonomy" id="237420"/>
    <lineage>
        <taxon>Eukaryota</taxon>
        <taxon>Metazoa</taxon>
        <taxon>Chordata</taxon>
        <taxon>Craniata</taxon>
        <taxon>Vertebrata</taxon>
        <taxon>Euteleostomi</taxon>
        <taxon>Archelosauria</taxon>
        <taxon>Archosauria</taxon>
        <taxon>Dinosauria</taxon>
        <taxon>Saurischia</taxon>
        <taxon>Theropoda</taxon>
        <taxon>Coelurosauria</taxon>
        <taxon>Aves</taxon>
        <taxon>Neognathae</taxon>
        <taxon>Neoaves</taxon>
        <taxon>Telluraves</taxon>
        <taxon>Australaves</taxon>
        <taxon>Passeriformes</taxon>
        <taxon>Mimidae</taxon>
        <taxon>Donacobius</taxon>
    </lineage>
</organism>
<gene>
    <name evidence="3" type="primary">Efcab7_2</name>
    <name evidence="3" type="ORF">DONATR_R09678</name>
</gene>
<dbReference type="EMBL" id="WBMY01004176">
    <property type="protein sequence ID" value="NXB72188.1"/>
    <property type="molecule type" value="Genomic_DNA"/>
</dbReference>
<dbReference type="Gene3D" id="1.10.238.10">
    <property type="entry name" value="EF-hand"/>
    <property type="match status" value="1"/>
</dbReference>
<dbReference type="Proteomes" id="UP000660704">
    <property type="component" value="Unassembled WGS sequence"/>
</dbReference>
<evidence type="ECO:0000256" key="2">
    <source>
        <dbReference type="ARBA" id="ARBA00022737"/>
    </source>
</evidence>
<feature type="non-terminal residue" evidence="3">
    <location>
        <position position="254"/>
    </location>
</feature>
<proteinExistence type="predicted"/>
<evidence type="ECO:0000313" key="3">
    <source>
        <dbReference type="EMBL" id="NXB72188.1"/>
    </source>
</evidence>
<accession>A0A851JAV4</accession>
<keyword evidence="2" id="KW-0677">Repeat</keyword>
<sequence>FQEWQRAQSKGCFYLEEDGEIISHKYRLHLPQRSAVCVTIRPCNIPQAGGQSCHWLSVDTALFILKESETQENLQLVSFTELQNEEMFGWRGELGAGVYWLLPFTTGCRLRKVKTQITGEAKLVWRDEDGELALTKEFRCLQREQIFKCYFYSFETENFEMKKNELTRQGFLDLNLMEANDRDGDPWDLWVTLLSLGYNKALEMTEACPFVVAVCAERCRPRMKAVSLEAGGSQLSRVLCRSVVRQGEAKVLDG</sequence>
<dbReference type="GO" id="GO:0046872">
    <property type="term" value="F:metal ion binding"/>
    <property type="evidence" value="ECO:0007669"/>
    <property type="project" value="UniProtKB-KW"/>
</dbReference>
<name>A0A851JAV4_9PASS</name>
<keyword evidence="4" id="KW-1185">Reference proteome</keyword>
<reference evidence="3" key="1">
    <citation type="submission" date="2019-09" db="EMBL/GenBank/DDBJ databases">
        <title>Bird 10,000 Genomes (B10K) Project - Family phase.</title>
        <authorList>
            <person name="Zhang G."/>
        </authorList>
    </citation>
    <scope>NUCLEOTIDE SEQUENCE</scope>
    <source>
        <strain evidence="3">B10K-DU-001-63</strain>
        <tissue evidence="3">Muscle</tissue>
    </source>
</reference>
<dbReference type="InterPro" id="IPR052266">
    <property type="entry name" value="Miro-EF-hand_domain"/>
</dbReference>